<dbReference type="InterPro" id="IPR000123">
    <property type="entry name" value="Reverse_transcriptase_msDNA"/>
</dbReference>
<keyword evidence="3" id="KW-0548">Nucleotidyltransferase</keyword>
<comment type="caution">
    <text evidence="12">The sequence shown here is derived from an EMBL/GenBank/DDBJ whole genome shotgun (WGS) entry which is preliminary data.</text>
</comment>
<name>A0A7C2JZL9_9PLAN</name>
<dbReference type="InterPro" id="IPR043502">
    <property type="entry name" value="DNA/RNA_pol_sf"/>
</dbReference>
<protein>
    <recommendedName>
        <fullName evidence="1">RNA-directed DNA polymerase</fullName>
        <ecNumber evidence="1">2.7.7.49</ecNumber>
    </recommendedName>
</protein>
<dbReference type="GO" id="GO:0003964">
    <property type="term" value="F:RNA-directed DNA polymerase activity"/>
    <property type="evidence" value="ECO:0007669"/>
    <property type="project" value="UniProtKB-KW"/>
</dbReference>
<dbReference type="PROSITE" id="PS50878">
    <property type="entry name" value="RT_POL"/>
    <property type="match status" value="1"/>
</dbReference>
<dbReference type="InterPro" id="IPR051083">
    <property type="entry name" value="GrpII_Intron_Splice-Mob/Def"/>
</dbReference>
<evidence type="ECO:0000259" key="11">
    <source>
        <dbReference type="PROSITE" id="PS50878"/>
    </source>
</evidence>
<sequence>MMWYLILIAVVTGIGVMVARSRVRGASRSRPPGDSRWRRLRRPFQHPPTPRTSGEVVRQPPYAFSYGAGGKGRFCDLSQDLNLDRLTTWKLPVLRTPDDIAQWLGLPVNRLAWLAHRCRRGRPEGVQQSHYHYRWLPKASGGMRLIESPKRELKAIQRRILKEILQAVPVPAAAHGFVRGRSIKTHAVLHERMHVLVRIDLRDFYASVGFNRVVAIFRTIGYPREAALWLARLTTAALPTNLAGPPEDPGAVWRYRRRHLPQGAPTSPALANLSAYWLDKRLTGLARAFGANYSRYADDLTFSGDDALDPKLRVLIQLIEQVVRDERFHSHRKKRRVLRRHQRQVVTGVVVNDKPNVSRRDFDQLKAVLHNCVQFGPASQNREGHAHFAAHLRGRIAHVQQLNPSRGAKLLAVYGQIDWGR</sequence>
<evidence type="ECO:0000256" key="3">
    <source>
        <dbReference type="ARBA" id="ARBA00022695"/>
    </source>
</evidence>
<keyword evidence="4" id="KW-0479">Metal-binding</keyword>
<reference evidence="12" key="1">
    <citation type="journal article" date="2020" name="mSystems">
        <title>Genome- and Community-Level Interaction Insights into Carbon Utilization and Element Cycling Functions of Hydrothermarchaeota in Hydrothermal Sediment.</title>
        <authorList>
            <person name="Zhou Z."/>
            <person name="Liu Y."/>
            <person name="Xu W."/>
            <person name="Pan J."/>
            <person name="Luo Z.H."/>
            <person name="Li M."/>
        </authorList>
    </citation>
    <scope>NUCLEOTIDE SEQUENCE [LARGE SCALE GENOMIC DNA]</scope>
    <source>
        <strain evidence="12">SpSt-339</strain>
    </source>
</reference>
<evidence type="ECO:0000256" key="2">
    <source>
        <dbReference type="ARBA" id="ARBA00022679"/>
    </source>
</evidence>
<dbReference type="GO" id="GO:0051607">
    <property type="term" value="P:defense response to virus"/>
    <property type="evidence" value="ECO:0007669"/>
    <property type="project" value="UniProtKB-KW"/>
</dbReference>
<feature type="region of interest" description="Disordered" evidence="10">
    <location>
        <begin position="25"/>
        <end position="57"/>
    </location>
</feature>
<dbReference type="PANTHER" id="PTHR34047:SF7">
    <property type="entry name" value="RNA-DIRECTED DNA POLYMERASE"/>
    <property type="match status" value="1"/>
</dbReference>
<comment type="similarity">
    <text evidence="8">Belongs to the bacterial reverse transcriptase family.</text>
</comment>
<proteinExistence type="inferred from homology"/>
<dbReference type="EC" id="2.7.7.49" evidence="1"/>
<evidence type="ECO:0000256" key="5">
    <source>
        <dbReference type="ARBA" id="ARBA00022842"/>
    </source>
</evidence>
<evidence type="ECO:0000256" key="8">
    <source>
        <dbReference type="ARBA" id="ARBA00034120"/>
    </source>
</evidence>
<dbReference type="Pfam" id="PF00078">
    <property type="entry name" value="RVT_1"/>
    <property type="match status" value="1"/>
</dbReference>
<dbReference type="GO" id="GO:0046872">
    <property type="term" value="F:metal ion binding"/>
    <property type="evidence" value="ECO:0007669"/>
    <property type="project" value="UniProtKB-KW"/>
</dbReference>
<organism evidence="12">
    <name type="scientific">Schlesneria paludicola</name>
    <dbReference type="NCBI Taxonomy" id="360056"/>
    <lineage>
        <taxon>Bacteria</taxon>
        <taxon>Pseudomonadati</taxon>
        <taxon>Planctomycetota</taxon>
        <taxon>Planctomycetia</taxon>
        <taxon>Planctomycetales</taxon>
        <taxon>Planctomycetaceae</taxon>
        <taxon>Schlesneria</taxon>
    </lineage>
</organism>
<dbReference type="CDD" id="cd03487">
    <property type="entry name" value="RT_Bac_retron_II"/>
    <property type="match status" value="1"/>
</dbReference>
<evidence type="ECO:0000256" key="9">
    <source>
        <dbReference type="ARBA" id="ARBA00048173"/>
    </source>
</evidence>
<dbReference type="GO" id="GO:0003723">
    <property type="term" value="F:RNA binding"/>
    <property type="evidence" value="ECO:0007669"/>
    <property type="project" value="InterPro"/>
</dbReference>
<accession>A0A7C2JZL9</accession>
<dbReference type="EMBL" id="DSOK01000253">
    <property type="protein sequence ID" value="HEN15562.1"/>
    <property type="molecule type" value="Genomic_DNA"/>
</dbReference>
<evidence type="ECO:0000256" key="4">
    <source>
        <dbReference type="ARBA" id="ARBA00022723"/>
    </source>
</evidence>
<dbReference type="SUPFAM" id="SSF56672">
    <property type="entry name" value="DNA/RNA polymerases"/>
    <property type="match status" value="1"/>
</dbReference>
<keyword evidence="6 12" id="KW-0695">RNA-directed DNA polymerase</keyword>
<comment type="catalytic activity">
    <reaction evidence="9">
        <text>DNA(n) + a 2'-deoxyribonucleoside 5'-triphosphate = DNA(n+1) + diphosphate</text>
        <dbReference type="Rhea" id="RHEA:22508"/>
        <dbReference type="Rhea" id="RHEA-COMP:17339"/>
        <dbReference type="Rhea" id="RHEA-COMP:17340"/>
        <dbReference type="ChEBI" id="CHEBI:33019"/>
        <dbReference type="ChEBI" id="CHEBI:61560"/>
        <dbReference type="ChEBI" id="CHEBI:173112"/>
        <dbReference type="EC" id="2.7.7.49"/>
    </reaction>
</comment>
<evidence type="ECO:0000256" key="1">
    <source>
        <dbReference type="ARBA" id="ARBA00012493"/>
    </source>
</evidence>
<evidence type="ECO:0000256" key="10">
    <source>
        <dbReference type="SAM" id="MobiDB-lite"/>
    </source>
</evidence>
<evidence type="ECO:0000313" key="12">
    <source>
        <dbReference type="EMBL" id="HEN15562.1"/>
    </source>
</evidence>
<dbReference type="PANTHER" id="PTHR34047">
    <property type="entry name" value="NUCLEAR INTRON MATURASE 1, MITOCHONDRIAL-RELATED"/>
    <property type="match status" value="1"/>
</dbReference>
<dbReference type="InterPro" id="IPR000477">
    <property type="entry name" value="RT_dom"/>
</dbReference>
<keyword evidence="7" id="KW-0051">Antiviral defense</keyword>
<keyword evidence="2" id="KW-0808">Transferase</keyword>
<gene>
    <name evidence="12" type="ORF">ENQ76_08855</name>
</gene>
<dbReference type="AlphaFoldDB" id="A0A7C2JZL9"/>
<evidence type="ECO:0000256" key="7">
    <source>
        <dbReference type="ARBA" id="ARBA00023118"/>
    </source>
</evidence>
<evidence type="ECO:0000256" key="6">
    <source>
        <dbReference type="ARBA" id="ARBA00022918"/>
    </source>
</evidence>
<feature type="domain" description="Reverse transcriptase" evidence="11">
    <location>
        <begin position="117"/>
        <end position="351"/>
    </location>
</feature>
<dbReference type="PRINTS" id="PR00866">
    <property type="entry name" value="RNADNAPOLMS"/>
</dbReference>
<keyword evidence="5" id="KW-0460">Magnesium</keyword>